<organism evidence="1">
    <name type="scientific">metagenome</name>
    <dbReference type="NCBI Taxonomy" id="256318"/>
    <lineage>
        <taxon>unclassified sequences</taxon>
        <taxon>metagenomes</taxon>
    </lineage>
</organism>
<gene>
    <name evidence="1" type="ORF">DF3PB_4280002</name>
</gene>
<accession>A0A380TI71</accession>
<proteinExistence type="predicted"/>
<name>A0A380TI71_9ZZZZ</name>
<reference evidence="1" key="1">
    <citation type="submission" date="2018-07" db="EMBL/GenBank/DDBJ databases">
        <authorList>
            <person name="Quirk P.G."/>
            <person name="Krulwich T.A."/>
        </authorList>
    </citation>
    <scope>NUCLEOTIDE SEQUENCE</scope>
</reference>
<sequence>MNTQLCGATGTFNAQHVAALVHVPRVALAAKYCTDGLVVKLPKMFSIRPFDEAPLMHA</sequence>
<dbReference type="EMBL" id="UIDG01000366">
    <property type="protein sequence ID" value="SUS07399.1"/>
    <property type="molecule type" value="Genomic_DNA"/>
</dbReference>
<evidence type="ECO:0000313" key="1">
    <source>
        <dbReference type="EMBL" id="SUS07399.1"/>
    </source>
</evidence>
<protein>
    <submittedName>
        <fullName evidence="1">Uncharacterized protein</fullName>
    </submittedName>
</protein>
<dbReference type="AlphaFoldDB" id="A0A380TI71"/>